<dbReference type="KEGG" id="ngr:NAEGRDRAFT_66114"/>
<dbReference type="Gene3D" id="3.30.70.1230">
    <property type="entry name" value="Nucleotide cyclase"/>
    <property type="match status" value="1"/>
</dbReference>
<evidence type="ECO:0000256" key="1">
    <source>
        <dbReference type="SAM" id="MobiDB-lite"/>
    </source>
</evidence>
<dbReference type="VEuPathDB" id="AmoebaDB:NAEGRDRAFT_66114"/>
<feature type="region of interest" description="Disordered" evidence="1">
    <location>
        <begin position="1"/>
        <end position="27"/>
    </location>
</feature>
<dbReference type="Proteomes" id="UP000006671">
    <property type="component" value="Unassembled WGS sequence"/>
</dbReference>
<feature type="compositionally biased region" description="Basic and acidic residues" evidence="1">
    <location>
        <begin position="481"/>
        <end position="491"/>
    </location>
</feature>
<evidence type="ECO:0000256" key="2">
    <source>
        <dbReference type="SAM" id="Phobius"/>
    </source>
</evidence>
<keyword evidence="2" id="KW-1133">Transmembrane helix</keyword>
<reference evidence="3 4" key="1">
    <citation type="journal article" date="2010" name="Cell">
        <title>The genome of Naegleria gruberi illuminates early eukaryotic versatility.</title>
        <authorList>
            <person name="Fritz-Laylin L.K."/>
            <person name="Prochnik S.E."/>
            <person name="Ginger M.L."/>
            <person name="Dacks J.B."/>
            <person name="Carpenter M.L."/>
            <person name="Field M.C."/>
            <person name="Kuo A."/>
            <person name="Paredez A."/>
            <person name="Chapman J."/>
            <person name="Pham J."/>
            <person name="Shu S."/>
            <person name="Neupane R."/>
            <person name="Cipriano M."/>
            <person name="Mancuso J."/>
            <person name="Tu H."/>
            <person name="Salamov A."/>
            <person name="Lindquist E."/>
            <person name="Shapiro H."/>
            <person name="Lucas S."/>
            <person name="Grigoriev I.V."/>
            <person name="Cande W.Z."/>
            <person name="Fulton C."/>
            <person name="Rokhsar D.S."/>
            <person name="Dawson S.C."/>
        </authorList>
    </citation>
    <scope>NUCLEOTIDE SEQUENCE [LARGE SCALE GENOMIC DNA]</scope>
    <source>
        <strain evidence="3 4">NEG-M</strain>
    </source>
</reference>
<feature type="transmembrane region" description="Helical" evidence="2">
    <location>
        <begin position="378"/>
        <end position="409"/>
    </location>
</feature>
<keyword evidence="2" id="KW-0472">Membrane</keyword>
<sequence>MTRVAPISSSKYKTNDKDSTHQEEDQEQFLLDETSHQQQKNGFYRSVRFCLILMLSTVILVSVAIITIVWASSFGVSLSQLTAQNRDHEFTKLQTHIFTTLDEIVQMAQTVNHLMRRNFDIRNFDLVSDWTYQLYKLESELRPDVAVTMYMGDIERNSVGIYVGEETFFFSMWDGINPRNETYLWKCNDFAKNEYCVRNSEPDEIDRRYGLSGIEWASARVGKTSFVPSYISYSIVFMTIVTSVPNATDPTQLASWFMYDLSVESFSTYLKEAIVHLTGSVAFVLETSTEYIIATSFPDIPVFEKINQYKYNRYKGSQFGEPTIKQVSNSIYDKYGKLTSIPCNEMASFPLDSNYVSLVRVCTAQDLDWTLILAVPQWFYLGQMIIAIVVALLLSVFIVSIGGISGAVFSVRIIKPFYDLVVMFASVANMDLDSIHVKNSFFSEVSTIQTSFVFLVERLRLYRAFLPPHLLQELDKKGVENLPTNEKHNDDQQSSNAELASRTSFMSKSSRPSRQVSKTEESMMSLKNTQSISKFDLGLECRDISILGFKFHLCENLNSNEIIQISSEVFTLLEQTTKTSKGQIGNFENGFITMSWNSASDCPSHISKALSTAETLIKKSEELKKRWSNRTIIFSTTIDSQKSMTGNVGTKNYKSFTIMGPINGNIQCMADLASRYEVSILVTKRVRDEIEKQYQNRFIANAELATFDKNNFVFGISYDKFGKDNVAVYEIGERNDVAMDEWMYELEAKEKKGKWIQYNKAVDLIGGSQFKEAVFELQDFSSKYPQDIPARELIDFCKHQVL</sequence>
<protein>
    <submittedName>
        <fullName evidence="3">Predicted protein</fullName>
    </submittedName>
</protein>
<feature type="transmembrane region" description="Helical" evidence="2">
    <location>
        <begin position="49"/>
        <end position="71"/>
    </location>
</feature>
<keyword evidence="4" id="KW-1185">Reference proteome</keyword>
<dbReference type="RefSeq" id="XP_002678601.1">
    <property type="nucleotide sequence ID" value="XM_002678555.1"/>
</dbReference>
<dbReference type="GeneID" id="8850469"/>
<dbReference type="EMBL" id="GG738861">
    <property type="protein sequence ID" value="EFC45857.1"/>
    <property type="molecule type" value="Genomic_DNA"/>
</dbReference>
<proteinExistence type="predicted"/>
<feature type="region of interest" description="Disordered" evidence="1">
    <location>
        <begin position="481"/>
        <end position="523"/>
    </location>
</feature>
<evidence type="ECO:0000313" key="4">
    <source>
        <dbReference type="Proteomes" id="UP000006671"/>
    </source>
</evidence>
<feature type="compositionally biased region" description="Basic and acidic residues" evidence="1">
    <location>
        <begin position="13"/>
        <end position="23"/>
    </location>
</feature>
<dbReference type="AlphaFoldDB" id="D2VB72"/>
<name>D2VB72_NAEGR</name>
<keyword evidence="2" id="KW-0812">Transmembrane</keyword>
<dbReference type="InterPro" id="IPR029787">
    <property type="entry name" value="Nucleotide_cyclase"/>
</dbReference>
<gene>
    <name evidence="3" type="ORF">NAEGRDRAFT_66114</name>
</gene>
<dbReference type="SUPFAM" id="SSF55073">
    <property type="entry name" value="Nucleotide cyclase"/>
    <property type="match status" value="1"/>
</dbReference>
<organism evidence="4">
    <name type="scientific">Naegleria gruberi</name>
    <name type="common">Amoeba</name>
    <dbReference type="NCBI Taxonomy" id="5762"/>
    <lineage>
        <taxon>Eukaryota</taxon>
        <taxon>Discoba</taxon>
        <taxon>Heterolobosea</taxon>
        <taxon>Tetramitia</taxon>
        <taxon>Eutetramitia</taxon>
        <taxon>Vahlkampfiidae</taxon>
        <taxon>Naegleria</taxon>
    </lineage>
</organism>
<accession>D2VB72</accession>
<dbReference type="InParanoid" id="D2VB72"/>
<feature type="compositionally biased region" description="Polar residues" evidence="1">
    <location>
        <begin position="492"/>
        <end position="516"/>
    </location>
</feature>
<evidence type="ECO:0000313" key="3">
    <source>
        <dbReference type="EMBL" id="EFC45857.1"/>
    </source>
</evidence>